<proteinExistence type="predicted"/>
<evidence type="ECO:0000313" key="2">
    <source>
        <dbReference type="EMBL" id="CAB3253630.1"/>
    </source>
</evidence>
<accession>A0A8S1B2I0</accession>
<protein>
    <submittedName>
        <fullName evidence="2">Uncharacterized protein</fullName>
    </submittedName>
</protein>
<dbReference type="Proteomes" id="UP000494256">
    <property type="component" value="Unassembled WGS sequence"/>
</dbReference>
<comment type="caution">
    <text evidence="2">The sequence shown here is derived from an EMBL/GenBank/DDBJ whole genome shotgun (WGS) entry which is preliminary data.</text>
</comment>
<feature type="compositionally biased region" description="Low complexity" evidence="1">
    <location>
        <begin position="70"/>
        <end position="83"/>
    </location>
</feature>
<evidence type="ECO:0000313" key="3">
    <source>
        <dbReference type="Proteomes" id="UP000494256"/>
    </source>
</evidence>
<dbReference type="OrthoDB" id="7447851at2759"/>
<evidence type="ECO:0000256" key="1">
    <source>
        <dbReference type="SAM" id="MobiDB-lite"/>
    </source>
</evidence>
<dbReference type="AlphaFoldDB" id="A0A8S1B2I0"/>
<feature type="compositionally biased region" description="Basic residues" evidence="1">
    <location>
        <begin position="128"/>
        <end position="140"/>
    </location>
</feature>
<dbReference type="EMBL" id="CADEBD010000393">
    <property type="protein sequence ID" value="CAB3253630.1"/>
    <property type="molecule type" value="Genomic_DNA"/>
</dbReference>
<gene>
    <name evidence="2" type="ORF">APLA_LOCUS14364</name>
</gene>
<name>A0A8S1B2I0_ARCPL</name>
<feature type="compositionally biased region" description="Basic and acidic residues" evidence="1">
    <location>
        <begin position="158"/>
        <end position="169"/>
    </location>
</feature>
<organism evidence="2 3">
    <name type="scientific">Arctia plantaginis</name>
    <name type="common">Wood tiger moth</name>
    <name type="synonym">Phalaena plantaginis</name>
    <dbReference type="NCBI Taxonomy" id="874455"/>
    <lineage>
        <taxon>Eukaryota</taxon>
        <taxon>Metazoa</taxon>
        <taxon>Ecdysozoa</taxon>
        <taxon>Arthropoda</taxon>
        <taxon>Hexapoda</taxon>
        <taxon>Insecta</taxon>
        <taxon>Pterygota</taxon>
        <taxon>Neoptera</taxon>
        <taxon>Endopterygota</taxon>
        <taxon>Lepidoptera</taxon>
        <taxon>Glossata</taxon>
        <taxon>Ditrysia</taxon>
        <taxon>Noctuoidea</taxon>
        <taxon>Erebidae</taxon>
        <taxon>Arctiinae</taxon>
        <taxon>Arctia</taxon>
    </lineage>
</organism>
<reference evidence="2 3" key="1">
    <citation type="submission" date="2020-04" db="EMBL/GenBank/DDBJ databases">
        <authorList>
            <person name="Wallbank WR R."/>
            <person name="Pardo Diaz C."/>
            <person name="Kozak K."/>
            <person name="Martin S."/>
            <person name="Jiggins C."/>
            <person name="Moest M."/>
            <person name="Warren A I."/>
            <person name="Byers J.R.P. K."/>
            <person name="Montejo-Kovacevich G."/>
            <person name="Yen C E."/>
        </authorList>
    </citation>
    <scope>NUCLEOTIDE SEQUENCE [LARGE SCALE GENOMIC DNA]</scope>
</reference>
<feature type="region of interest" description="Disordered" evidence="1">
    <location>
        <begin position="55"/>
        <end position="169"/>
    </location>
</feature>
<sequence length="169" mass="18608">MTLRKCHRLCIPHFRICTTNDDARLCCVKGIKWNLIRECYRFNLNIRDGEESIGTDRRRRKYGSGDCAWRDGATGRAGRGAPACPEVRGGTGAGGAAAHEPRRRPRPAPPAPPPRSARTSAPLPPPHVARRSGRPLRRFGPRSGPTRLTTRHSPIATRDPHARSDPSQG</sequence>